<proteinExistence type="predicted"/>
<dbReference type="KEGG" id="toc:Toce_0677"/>
<sequence length="36" mass="4337">MILENHWELVYIKNSKKYDYNLPADKTVLIIAHTDF</sequence>
<reference evidence="1 2" key="1">
    <citation type="journal article" date="2010" name="Stand. Genomic Sci.">
        <title>Complete genome sequence of Thermosediminibacter oceani type strain (JW/IW-1228P).</title>
        <authorList>
            <person name="Pitluck S."/>
            <person name="Yasawong M."/>
            <person name="Munk C."/>
            <person name="Nolan M."/>
            <person name="Lapidus A."/>
            <person name="Lucas S."/>
            <person name="Glavina Del Rio T."/>
            <person name="Tice H."/>
            <person name="Cheng J.F."/>
            <person name="Bruce D."/>
            <person name="Detter C."/>
            <person name="Tapia R."/>
            <person name="Han C."/>
            <person name="Goodwin L."/>
            <person name="Liolios K."/>
            <person name="Ivanova N."/>
            <person name="Mavromatis K."/>
            <person name="Mikhailova N."/>
            <person name="Pati A."/>
            <person name="Chen A."/>
            <person name="Palaniappan K."/>
            <person name="Land M."/>
            <person name="Hauser L."/>
            <person name="Chang Y.J."/>
            <person name="Jeffries C.D."/>
            <person name="Rohde M."/>
            <person name="Spring S."/>
            <person name="Sikorski J."/>
            <person name="Goker M."/>
            <person name="Woyke T."/>
            <person name="Bristow J."/>
            <person name="Eisen J.A."/>
            <person name="Markowitz V."/>
            <person name="Hugenholtz P."/>
            <person name="Kyrpides N.C."/>
            <person name="Klenk H.P."/>
        </authorList>
    </citation>
    <scope>NUCLEOTIDE SEQUENCE [LARGE SCALE GENOMIC DNA]</scope>
    <source>
        <strain evidence="2">ATCC BAA-1034 / DSM 16646 / JW/IW-1228P</strain>
    </source>
</reference>
<protein>
    <submittedName>
        <fullName evidence="1">Uncharacterized protein</fullName>
    </submittedName>
</protein>
<gene>
    <name evidence="1" type="ordered locus">Toce_0677</name>
</gene>
<dbReference type="HOGENOM" id="CLU_3359026_0_0_9"/>
<keyword evidence="2" id="KW-1185">Reference proteome</keyword>
<dbReference type="STRING" id="555079.Toce_0677"/>
<organism evidence="1 2">
    <name type="scientific">Thermosediminibacter oceani (strain ATCC BAA-1034 / DSM 16646 / JW/IW-1228P)</name>
    <dbReference type="NCBI Taxonomy" id="555079"/>
    <lineage>
        <taxon>Bacteria</taxon>
        <taxon>Bacillati</taxon>
        <taxon>Bacillota</taxon>
        <taxon>Clostridia</taxon>
        <taxon>Thermosediminibacterales</taxon>
        <taxon>Thermosediminibacteraceae</taxon>
        <taxon>Thermosediminibacter</taxon>
    </lineage>
</organism>
<dbReference type="Proteomes" id="UP000000272">
    <property type="component" value="Chromosome"/>
</dbReference>
<accession>D9S221</accession>
<name>D9S221_THEOJ</name>
<evidence type="ECO:0000313" key="1">
    <source>
        <dbReference type="EMBL" id="ADL07448.1"/>
    </source>
</evidence>
<dbReference type="EMBL" id="CP002131">
    <property type="protein sequence ID" value="ADL07448.1"/>
    <property type="molecule type" value="Genomic_DNA"/>
</dbReference>
<evidence type="ECO:0000313" key="2">
    <source>
        <dbReference type="Proteomes" id="UP000000272"/>
    </source>
</evidence>
<dbReference type="AlphaFoldDB" id="D9S221"/>